<dbReference type="Pfam" id="PF18451">
    <property type="entry name" value="CdiA_C"/>
    <property type="match status" value="1"/>
</dbReference>
<organism evidence="2 3">
    <name type="scientific">Mucilaginibacter glaciei</name>
    <dbReference type="NCBI Taxonomy" id="2772109"/>
    <lineage>
        <taxon>Bacteria</taxon>
        <taxon>Pseudomonadati</taxon>
        <taxon>Bacteroidota</taxon>
        <taxon>Sphingobacteriia</taxon>
        <taxon>Sphingobacteriales</taxon>
        <taxon>Sphingobacteriaceae</taxon>
        <taxon>Mucilaginibacter</taxon>
    </lineage>
</organism>
<accession>A0A926S2V6</accession>
<evidence type="ECO:0000313" key="2">
    <source>
        <dbReference type="EMBL" id="MBD1394272.1"/>
    </source>
</evidence>
<proteinExistence type="predicted"/>
<dbReference type="AlphaFoldDB" id="A0A926S2V6"/>
<protein>
    <recommendedName>
        <fullName evidence="1">tRNA nuclease CdiA C-terminal domain-containing protein</fullName>
    </recommendedName>
</protein>
<keyword evidence="3" id="KW-1185">Reference proteome</keyword>
<evidence type="ECO:0000313" key="3">
    <source>
        <dbReference type="Proteomes" id="UP000619078"/>
    </source>
</evidence>
<sequence length="325" mass="36631">MSKALVRPDGAIRDFKEFQIEARNITGKHLTWLKTEYDTALASGQMAGKWQTIQEQKDTFPLLEFDAVLDDHSSTICPPLNKVRLPVDHPFWLKYYPPNHFNCRSTVRQVRDGKITADKDIVYPEKMGAIFENNVGVTGVIFPPGHAYYTDVPAHVINNATLYMPVKDQYIVKYKATDGTELTVNRKTEIANSPDLNKLIKIGKTLTDKGYTIDLLPEIYAKETSLRKALLPEVEAGKNPDMLFDGKYTEIKTPGEPVTYKKLLRNIANGAQQADRVIVLLEEDYDVALLKQAAADRFKNVAGLNEVGFVTSDGEYIEYVRGKNE</sequence>
<dbReference type="InterPro" id="IPR040559">
    <property type="entry name" value="CdiA_C"/>
</dbReference>
<name>A0A926S2V6_9SPHI</name>
<dbReference type="Gene3D" id="3.40.1350.120">
    <property type="match status" value="1"/>
</dbReference>
<reference evidence="2" key="1">
    <citation type="submission" date="2020-09" db="EMBL/GenBank/DDBJ databases">
        <title>Novel species of Mucilaginibacter isolated from a glacier on the Tibetan Plateau.</title>
        <authorList>
            <person name="Liu Q."/>
            <person name="Xin Y.-H."/>
        </authorList>
    </citation>
    <scope>NUCLEOTIDE SEQUENCE</scope>
    <source>
        <strain evidence="2">ZB1P21</strain>
    </source>
</reference>
<dbReference type="EMBL" id="JACWMX010000005">
    <property type="protein sequence ID" value="MBD1394272.1"/>
    <property type="molecule type" value="Genomic_DNA"/>
</dbReference>
<comment type="caution">
    <text evidence="2">The sequence shown here is derived from an EMBL/GenBank/DDBJ whole genome shotgun (WGS) entry which is preliminary data.</text>
</comment>
<evidence type="ECO:0000259" key="1">
    <source>
        <dbReference type="Pfam" id="PF18451"/>
    </source>
</evidence>
<gene>
    <name evidence="2" type="ORF">IDJ76_14275</name>
</gene>
<dbReference type="Proteomes" id="UP000619078">
    <property type="component" value="Unassembled WGS sequence"/>
</dbReference>
<feature type="domain" description="tRNA nuclease CdiA C-terminal" evidence="1">
    <location>
        <begin position="238"/>
        <end position="315"/>
    </location>
</feature>
<dbReference type="RefSeq" id="WP_191164008.1">
    <property type="nucleotide sequence ID" value="NZ_JACWMX010000005.1"/>
</dbReference>